<dbReference type="InterPro" id="IPR011766">
    <property type="entry name" value="TPP_enzyme_TPP-bd"/>
</dbReference>
<dbReference type="InterPro" id="IPR029061">
    <property type="entry name" value="THDP-binding"/>
</dbReference>
<evidence type="ECO:0000256" key="1">
    <source>
        <dbReference type="ARBA" id="ARBA00001946"/>
    </source>
</evidence>
<dbReference type="InterPro" id="IPR051457">
    <property type="entry name" value="2-oxoacid:Fd_oxidoreductase"/>
</dbReference>
<feature type="domain" description="Pyruvate ferredoxin oxidoreductase beta subunit C-terminal" evidence="11">
    <location>
        <begin position="197"/>
        <end position="260"/>
    </location>
</feature>
<name>A0A644V5T5_9ZZZZ</name>
<evidence type="ECO:0000256" key="5">
    <source>
        <dbReference type="ARBA" id="ARBA00022842"/>
    </source>
</evidence>
<keyword evidence="7" id="KW-0408">Iron</keyword>
<evidence type="ECO:0000256" key="4">
    <source>
        <dbReference type="ARBA" id="ARBA00022723"/>
    </source>
</evidence>
<feature type="domain" description="Thiamine pyrophosphate enzyme TPP-binding" evidence="10">
    <location>
        <begin position="47"/>
        <end position="193"/>
    </location>
</feature>
<evidence type="ECO:0000256" key="9">
    <source>
        <dbReference type="ARBA" id="ARBA00023052"/>
    </source>
</evidence>
<dbReference type="EC" id="1.2.7.3" evidence="12"/>
<evidence type="ECO:0000259" key="10">
    <source>
        <dbReference type="Pfam" id="PF02775"/>
    </source>
</evidence>
<dbReference type="EMBL" id="VSSQ01000223">
    <property type="protein sequence ID" value="MPL86551.1"/>
    <property type="molecule type" value="Genomic_DNA"/>
</dbReference>
<comment type="cofactor">
    <cofactor evidence="1">
        <name>Mg(2+)</name>
        <dbReference type="ChEBI" id="CHEBI:18420"/>
    </cofactor>
</comment>
<comment type="caution">
    <text evidence="12">The sequence shown here is derived from an EMBL/GenBank/DDBJ whole genome shotgun (WGS) entry which is preliminary data.</text>
</comment>
<comment type="cofactor">
    <cofactor evidence="2">
        <name>thiamine diphosphate</name>
        <dbReference type="ChEBI" id="CHEBI:58937"/>
    </cofactor>
</comment>
<evidence type="ECO:0000256" key="2">
    <source>
        <dbReference type="ARBA" id="ARBA00001964"/>
    </source>
</evidence>
<gene>
    <name evidence="12" type="primary">korB_8</name>
    <name evidence="12" type="ORF">SDC9_32533</name>
</gene>
<dbReference type="GO" id="GO:0045333">
    <property type="term" value="P:cellular respiration"/>
    <property type="evidence" value="ECO:0007669"/>
    <property type="project" value="UniProtKB-ARBA"/>
</dbReference>
<reference evidence="12" key="1">
    <citation type="submission" date="2019-08" db="EMBL/GenBank/DDBJ databases">
        <authorList>
            <person name="Kucharzyk K."/>
            <person name="Murdoch R.W."/>
            <person name="Higgins S."/>
            <person name="Loffler F."/>
        </authorList>
    </citation>
    <scope>NUCLEOTIDE SEQUENCE</scope>
</reference>
<dbReference type="PANTHER" id="PTHR48084">
    <property type="entry name" value="2-OXOGLUTARATE OXIDOREDUCTASE SUBUNIT KORB-RELATED"/>
    <property type="match status" value="1"/>
</dbReference>
<organism evidence="12">
    <name type="scientific">bioreactor metagenome</name>
    <dbReference type="NCBI Taxonomy" id="1076179"/>
    <lineage>
        <taxon>unclassified sequences</taxon>
        <taxon>metagenomes</taxon>
        <taxon>ecological metagenomes</taxon>
    </lineage>
</organism>
<dbReference type="Gene3D" id="3.40.50.970">
    <property type="match status" value="1"/>
</dbReference>
<keyword evidence="6 12" id="KW-0560">Oxidoreductase</keyword>
<evidence type="ECO:0000256" key="8">
    <source>
        <dbReference type="ARBA" id="ARBA00023014"/>
    </source>
</evidence>
<dbReference type="CDD" id="cd03375">
    <property type="entry name" value="TPP_OGFOR"/>
    <property type="match status" value="1"/>
</dbReference>
<dbReference type="GO" id="GO:0030976">
    <property type="term" value="F:thiamine pyrophosphate binding"/>
    <property type="evidence" value="ECO:0007669"/>
    <property type="project" value="InterPro"/>
</dbReference>
<dbReference type="Pfam" id="PF02775">
    <property type="entry name" value="TPP_enzyme_C"/>
    <property type="match status" value="1"/>
</dbReference>
<dbReference type="GO" id="GO:0051536">
    <property type="term" value="F:iron-sulfur cluster binding"/>
    <property type="evidence" value="ECO:0007669"/>
    <property type="project" value="UniProtKB-KW"/>
</dbReference>
<dbReference type="Pfam" id="PF12367">
    <property type="entry name" value="PFO_beta_C"/>
    <property type="match status" value="1"/>
</dbReference>
<dbReference type="GO" id="GO:0047553">
    <property type="term" value="F:2-oxoglutarate synthase activity"/>
    <property type="evidence" value="ECO:0007669"/>
    <property type="project" value="UniProtKB-EC"/>
</dbReference>
<dbReference type="SUPFAM" id="SSF52518">
    <property type="entry name" value="Thiamin diphosphate-binding fold (THDP-binding)"/>
    <property type="match status" value="1"/>
</dbReference>
<keyword evidence="5" id="KW-0460">Magnesium</keyword>
<proteinExistence type="predicted"/>
<evidence type="ECO:0000313" key="12">
    <source>
        <dbReference type="EMBL" id="MPL86551.1"/>
    </source>
</evidence>
<keyword evidence="4" id="KW-0479">Metal-binding</keyword>
<dbReference type="PANTHER" id="PTHR48084:SF4">
    <property type="entry name" value="2-OXOGLUTARATE OXIDOREDUCTASE SUBUNIT KORB"/>
    <property type="match status" value="1"/>
</dbReference>
<evidence type="ECO:0000256" key="6">
    <source>
        <dbReference type="ARBA" id="ARBA00023002"/>
    </source>
</evidence>
<dbReference type="InterPro" id="IPR032686">
    <property type="entry name" value="PFO_beta_C"/>
</dbReference>
<dbReference type="InterPro" id="IPR011896">
    <property type="entry name" value="OFOB"/>
</dbReference>
<evidence type="ECO:0000256" key="7">
    <source>
        <dbReference type="ARBA" id="ARBA00023004"/>
    </source>
</evidence>
<accession>A0A644V5T5</accession>
<keyword evidence="9" id="KW-0786">Thiamine pyrophosphate</keyword>
<protein>
    <submittedName>
        <fullName evidence="12">2-oxoglutarate oxidoreductase subunit KorB</fullName>
        <ecNumber evidence="12">1.2.7.3</ecNumber>
    </submittedName>
</protein>
<keyword evidence="8" id="KW-0411">Iron-sulfur</keyword>
<sequence length="283" mass="31107">MKKESFSTYETAWCPGCGNFVILECLKEALEQLGKDPATVLMAAGIGQAAKTPQYISANAFCGLHGRALPAAVAAKIANENLTVIVDTGDGDSYGEGGNHFIHNIRRNVDITHFVHDNQVYGLTKGQASPTSMVGMVTGVQTDGNFNEPLNPMLLAIAAGAGFVARAFTGHKEQLIDIMKQAISYNGYAIVDILQPCVSFNKINTFGWYNKRVYELDESYDCENKAAAMEKTMEFGEKIPLGILYREKKLAYHQKNQVLKTAIPLLERKTDPNVVKKFIKSYI</sequence>
<comment type="cofactor">
    <cofactor evidence="3">
        <name>[4Fe-4S] cluster</name>
        <dbReference type="ChEBI" id="CHEBI:49883"/>
    </cofactor>
</comment>
<evidence type="ECO:0000259" key="11">
    <source>
        <dbReference type="Pfam" id="PF12367"/>
    </source>
</evidence>
<dbReference type="GO" id="GO:0046872">
    <property type="term" value="F:metal ion binding"/>
    <property type="evidence" value="ECO:0007669"/>
    <property type="project" value="UniProtKB-KW"/>
</dbReference>
<dbReference type="NCBIfam" id="TIGR02177">
    <property type="entry name" value="PorB_KorB"/>
    <property type="match status" value="1"/>
</dbReference>
<evidence type="ECO:0000256" key="3">
    <source>
        <dbReference type="ARBA" id="ARBA00001966"/>
    </source>
</evidence>
<dbReference type="AlphaFoldDB" id="A0A644V5T5"/>